<reference evidence="1" key="1">
    <citation type="journal article" date="2020" name="Nature">
        <title>Giant virus diversity and host interactions through global metagenomics.</title>
        <authorList>
            <person name="Schulz F."/>
            <person name="Roux S."/>
            <person name="Paez-Espino D."/>
            <person name="Jungbluth S."/>
            <person name="Walsh D.A."/>
            <person name="Denef V.J."/>
            <person name="McMahon K.D."/>
            <person name="Konstantinidis K.T."/>
            <person name="Eloe-Fadrosh E.A."/>
            <person name="Kyrpides N.C."/>
            <person name="Woyke T."/>
        </authorList>
    </citation>
    <scope>NUCLEOTIDE SEQUENCE</scope>
    <source>
        <strain evidence="1">GVMAG-S-3300013006-158</strain>
    </source>
</reference>
<organism evidence="1">
    <name type="scientific">viral metagenome</name>
    <dbReference type="NCBI Taxonomy" id="1070528"/>
    <lineage>
        <taxon>unclassified sequences</taxon>
        <taxon>metagenomes</taxon>
        <taxon>organismal metagenomes</taxon>
    </lineage>
</organism>
<evidence type="ECO:0000313" key="1">
    <source>
        <dbReference type="EMBL" id="QHU18528.1"/>
    </source>
</evidence>
<evidence type="ECO:0008006" key="2">
    <source>
        <dbReference type="Google" id="ProtNLM"/>
    </source>
</evidence>
<sequence length="219" mass="25601">MENNVSNSDYFIDKIDAILYINLEHRIDRKEHCLNEIKKIDPTLQKTHRMDAVYSKENGAMGCSLSHIKAIQYFLEHPAWKTCLILEDDFTFLSNDSIKINNLLINTYMNIPDFDVLLLAVGNTDLKIINTTFPHIKKVISSQTASGYVFTREYASILLVNYMNGVNDMKQNGRMHSNCLDQYWKCLMPLANWYTIYPRIAYQYGNYSDIERRHVSYEC</sequence>
<dbReference type="EMBL" id="MN740936">
    <property type="protein sequence ID" value="QHU18528.1"/>
    <property type="molecule type" value="Genomic_DNA"/>
</dbReference>
<dbReference type="AlphaFoldDB" id="A0A6C0KQC1"/>
<protein>
    <recommendedName>
        <fullName evidence="2">Glycosyltransferase</fullName>
    </recommendedName>
</protein>
<name>A0A6C0KQC1_9ZZZZ</name>
<proteinExistence type="predicted"/>
<accession>A0A6C0KQC1</accession>